<accession>A0ABY8UMU3</accession>
<dbReference type="Proteomes" id="UP001244341">
    <property type="component" value="Chromosome 15b"/>
</dbReference>
<proteinExistence type="predicted"/>
<organism evidence="1 2">
    <name type="scientific">Tetradesmus obliquus</name>
    <name type="common">Green alga</name>
    <name type="synonym">Acutodesmus obliquus</name>
    <dbReference type="NCBI Taxonomy" id="3088"/>
    <lineage>
        <taxon>Eukaryota</taxon>
        <taxon>Viridiplantae</taxon>
        <taxon>Chlorophyta</taxon>
        <taxon>core chlorophytes</taxon>
        <taxon>Chlorophyceae</taxon>
        <taxon>CS clade</taxon>
        <taxon>Sphaeropleales</taxon>
        <taxon>Scenedesmaceae</taxon>
        <taxon>Tetradesmus</taxon>
    </lineage>
</organism>
<keyword evidence="2" id="KW-1185">Reference proteome</keyword>
<evidence type="ECO:0000313" key="2">
    <source>
        <dbReference type="Proteomes" id="UP001244341"/>
    </source>
</evidence>
<reference evidence="1 2" key="1">
    <citation type="submission" date="2023-05" db="EMBL/GenBank/DDBJ databases">
        <title>A 100% complete, gapless, phased diploid assembly of the Scenedesmus obliquus UTEX 3031 genome.</title>
        <authorList>
            <person name="Biondi T.C."/>
            <person name="Hanschen E.R."/>
            <person name="Kwon T."/>
            <person name="Eng W."/>
            <person name="Kruse C.P.S."/>
            <person name="Koehler S.I."/>
            <person name="Kunde Y."/>
            <person name="Gleasner C.D."/>
            <person name="You Mak K.T."/>
            <person name="Polle J."/>
            <person name="Hovde B.T."/>
            <person name="Starkenburg S.R."/>
        </authorList>
    </citation>
    <scope>NUCLEOTIDE SEQUENCE [LARGE SCALE GENOMIC DNA]</scope>
    <source>
        <strain evidence="1 2">DOE0152z</strain>
    </source>
</reference>
<protein>
    <submittedName>
        <fullName evidence="1">Uncharacterized protein</fullName>
    </submittedName>
</protein>
<dbReference type="EMBL" id="CP126222">
    <property type="protein sequence ID" value="WIA22660.1"/>
    <property type="molecule type" value="Genomic_DNA"/>
</dbReference>
<sequence>MYGSFSIVPVTQTPGALQGSFFAVKLKYDFAGTRWLLGDPSLFPVLGKLVTQVAVYLDPTSTDLTITNQIITYSVSLNRAQIAGGGEYRNFLFTFGWYAAADSGLTPPAKTFWVTASDIEVTDPKTSTSKPIPITEPGWYYLQHVFNARDCPTDYPTGTKCVFGLMKIFKAFVGASCGSIVGAPSNGATASWEVAPLPAALIPQSDRSDPAGVVAGPSVGDLDSVTADIRVDAFSFTSFST</sequence>
<name>A0ABY8UMU3_TETOB</name>
<evidence type="ECO:0000313" key="1">
    <source>
        <dbReference type="EMBL" id="WIA22660.1"/>
    </source>
</evidence>
<gene>
    <name evidence="1" type="ORF">OEZ85_001073</name>
</gene>